<accession>A0A412EKP2</accession>
<evidence type="ECO:0000313" key="1">
    <source>
        <dbReference type="EMBL" id="RGR44292.1"/>
    </source>
</evidence>
<reference evidence="1 2" key="1">
    <citation type="submission" date="2018-08" db="EMBL/GenBank/DDBJ databases">
        <title>A genome reference for cultivated species of the human gut microbiota.</title>
        <authorList>
            <person name="Zou Y."/>
            <person name="Xue W."/>
            <person name="Luo G."/>
        </authorList>
    </citation>
    <scope>NUCLEOTIDE SEQUENCE [LARGE SCALE GENOMIC DNA]</scope>
    <source>
        <strain evidence="1 2">AF25-21</strain>
    </source>
</reference>
<gene>
    <name evidence="1" type="ORF">DWY46_19110</name>
</gene>
<name>A0A412EKP2_9FIRM</name>
<organism evidence="1 2">
    <name type="scientific">Blautia obeum</name>
    <dbReference type="NCBI Taxonomy" id="40520"/>
    <lineage>
        <taxon>Bacteria</taxon>
        <taxon>Bacillati</taxon>
        <taxon>Bacillota</taxon>
        <taxon>Clostridia</taxon>
        <taxon>Lachnospirales</taxon>
        <taxon>Lachnospiraceae</taxon>
        <taxon>Blautia</taxon>
    </lineage>
</organism>
<dbReference type="Proteomes" id="UP000285839">
    <property type="component" value="Unassembled WGS sequence"/>
</dbReference>
<protein>
    <submittedName>
        <fullName evidence="1">Uncharacterized protein</fullName>
    </submittedName>
</protein>
<proteinExistence type="predicted"/>
<dbReference type="EMBL" id="QRUH01000031">
    <property type="protein sequence ID" value="RGR44292.1"/>
    <property type="molecule type" value="Genomic_DNA"/>
</dbReference>
<dbReference type="RefSeq" id="WP_118031811.1">
    <property type="nucleotide sequence ID" value="NZ_QRUH01000031.1"/>
</dbReference>
<comment type="caution">
    <text evidence="1">The sequence shown here is derived from an EMBL/GenBank/DDBJ whole genome shotgun (WGS) entry which is preliminary data.</text>
</comment>
<dbReference type="AlphaFoldDB" id="A0A412EKP2"/>
<evidence type="ECO:0000313" key="2">
    <source>
        <dbReference type="Proteomes" id="UP000285839"/>
    </source>
</evidence>
<sequence>MALYNNPYQYSFGVPGQMNQFQQQPVQIPTQPVQQPQQNNSGILWVSGEVGAKSYLVAPGTSVLLMDSESEKFYIKSTDVSGMPQPLRTFEYHEVGSQMPPKQPVQNMDSKYVTRQEYDDLKGKYEVIINRLNSFSEPVRANTVQESATKGGNADE</sequence>